<sequence>MIMASYEIETESHKLQVPLGMSVKKEEESANPLLINCWPRNADSAASNDSPIRSCLSLHGLVMIGFYCVYHCFRDSFLLLSLRMSVRTIPRHFHVVQIQNSALTSTLLHLMSNPFLVHYLDNEHNLLLKQKEIAVSSDLPPNQNIVMTNQASKLLTAELNLIRVLTDGSESMTDKLVEIEIYLTLLQNSYLVHRDTLLTSYTSAREHIQDIMNTRIFPVELSGSVERILSMVDEVDEVFWPTSSR</sequence>
<dbReference type="AlphaFoldDB" id="A0A0H2R578"/>
<dbReference type="InParanoid" id="A0A0H2R578"/>
<reference evidence="1 2" key="1">
    <citation type="submission" date="2015-04" db="EMBL/GenBank/DDBJ databases">
        <title>Complete genome sequence of Schizopora paradoxa KUC8140, a cosmopolitan wood degrader in East Asia.</title>
        <authorList>
            <consortium name="DOE Joint Genome Institute"/>
            <person name="Min B."/>
            <person name="Park H."/>
            <person name="Jang Y."/>
            <person name="Kim J.-J."/>
            <person name="Kim K.H."/>
            <person name="Pangilinan J."/>
            <person name="Lipzen A."/>
            <person name="Riley R."/>
            <person name="Grigoriev I.V."/>
            <person name="Spatafora J.W."/>
            <person name="Choi I.-G."/>
        </authorList>
    </citation>
    <scope>NUCLEOTIDE SEQUENCE [LARGE SCALE GENOMIC DNA]</scope>
    <source>
        <strain evidence="1 2">KUC8140</strain>
    </source>
</reference>
<gene>
    <name evidence="1" type="ORF">SCHPADRAFT_895043</name>
</gene>
<keyword evidence="2" id="KW-1185">Reference proteome</keyword>
<protein>
    <submittedName>
        <fullName evidence="1">Uncharacterized protein</fullName>
    </submittedName>
</protein>
<dbReference type="Proteomes" id="UP000053477">
    <property type="component" value="Unassembled WGS sequence"/>
</dbReference>
<name>A0A0H2R578_9AGAM</name>
<dbReference type="EMBL" id="KQ086171">
    <property type="protein sequence ID" value="KLO06935.1"/>
    <property type="molecule type" value="Genomic_DNA"/>
</dbReference>
<evidence type="ECO:0000313" key="2">
    <source>
        <dbReference type="Proteomes" id="UP000053477"/>
    </source>
</evidence>
<proteinExistence type="predicted"/>
<organism evidence="1 2">
    <name type="scientific">Schizopora paradoxa</name>
    <dbReference type="NCBI Taxonomy" id="27342"/>
    <lineage>
        <taxon>Eukaryota</taxon>
        <taxon>Fungi</taxon>
        <taxon>Dikarya</taxon>
        <taxon>Basidiomycota</taxon>
        <taxon>Agaricomycotina</taxon>
        <taxon>Agaricomycetes</taxon>
        <taxon>Hymenochaetales</taxon>
        <taxon>Schizoporaceae</taxon>
        <taxon>Schizopora</taxon>
    </lineage>
</organism>
<evidence type="ECO:0000313" key="1">
    <source>
        <dbReference type="EMBL" id="KLO06935.1"/>
    </source>
</evidence>
<accession>A0A0H2R578</accession>